<comment type="caution">
    <text evidence="13">The sequence shown here is derived from an EMBL/GenBank/DDBJ whole genome shotgun (WGS) entry which is preliminary data.</text>
</comment>
<protein>
    <recommendedName>
        <fullName evidence="2">histidine kinase</fullName>
        <ecNumber evidence="2">2.7.13.3</ecNumber>
    </recommendedName>
</protein>
<evidence type="ECO:0000256" key="4">
    <source>
        <dbReference type="ARBA" id="ARBA00022679"/>
    </source>
</evidence>
<dbReference type="GO" id="GO:0046983">
    <property type="term" value="F:protein dimerization activity"/>
    <property type="evidence" value="ECO:0007669"/>
    <property type="project" value="InterPro"/>
</dbReference>
<dbReference type="OrthoDB" id="227596at2"/>
<dbReference type="InterPro" id="IPR036890">
    <property type="entry name" value="HATPase_C_sf"/>
</dbReference>
<evidence type="ECO:0000256" key="5">
    <source>
        <dbReference type="ARBA" id="ARBA00022741"/>
    </source>
</evidence>
<feature type="coiled-coil region" evidence="9">
    <location>
        <begin position="156"/>
        <end position="183"/>
    </location>
</feature>
<dbReference type="GO" id="GO:0000155">
    <property type="term" value="F:phosphorelay sensor kinase activity"/>
    <property type="evidence" value="ECO:0007669"/>
    <property type="project" value="InterPro"/>
</dbReference>
<keyword evidence="3" id="KW-0597">Phosphoprotein</keyword>
<keyword evidence="9" id="KW-0175">Coiled coil</keyword>
<dbReference type="Pfam" id="PF07730">
    <property type="entry name" value="HisKA_3"/>
    <property type="match status" value="1"/>
</dbReference>
<evidence type="ECO:0000313" key="14">
    <source>
        <dbReference type="Proteomes" id="UP000272474"/>
    </source>
</evidence>
<evidence type="ECO:0000256" key="7">
    <source>
        <dbReference type="ARBA" id="ARBA00022840"/>
    </source>
</evidence>
<keyword evidence="4" id="KW-0808">Transferase</keyword>
<evidence type="ECO:0000256" key="9">
    <source>
        <dbReference type="SAM" id="Coils"/>
    </source>
</evidence>
<keyword evidence="8" id="KW-0902">Two-component regulatory system</keyword>
<dbReference type="EC" id="2.7.13.3" evidence="2"/>
<dbReference type="GO" id="GO:0016020">
    <property type="term" value="C:membrane"/>
    <property type="evidence" value="ECO:0007669"/>
    <property type="project" value="InterPro"/>
</dbReference>
<evidence type="ECO:0000256" key="3">
    <source>
        <dbReference type="ARBA" id="ARBA00022553"/>
    </source>
</evidence>
<keyword evidence="5" id="KW-0547">Nucleotide-binding</keyword>
<dbReference type="Gene3D" id="3.30.565.10">
    <property type="entry name" value="Histidine kinase-like ATPase, C-terminal domain"/>
    <property type="match status" value="1"/>
</dbReference>
<dbReference type="InterPro" id="IPR050482">
    <property type="entry name" value="Sensor_HK_TwoCompSys"/>
</dbReference>
<sequence length="406" mass="43237">MRWRGARRDLLVDLTCLSLAFFTAFVLGADAVDAGRQGPDGYVLACALLTLAGCVALWQRRARPMAVALFEVALAGFTEYVAGAMLIAAFGVAVHRPWRQVALVMGVGCVAAVPYALVRPDPDLAEAGFGPLGQAVAGVALSFLLMTPPVAWGMVVRARRELIDSLRERAERAEAEALLRAEQIRGREREDIAREMHDVLAHRITLMSLHAGALELRRDMGAEEVAKVAGTIRTSAHQALEDLREILGVLRAGPGGEGREGGRAGAGPRPQPGVADIAELVSESRAAGLPVLLEDRLPAGEGVPPSVGRTAYRVVQEGLTNARKHAPGREVLVGLARAGKDELHIRVRNALGARAGESRLPGSRSGLLGLTERVSLAGGRIDYGPRRAEDGGVDFCLEAWLPWPKT</sequence>
<accession>A0A3A9YPJ1</accession>
<dbReference type="InterPro" id="IPR011712">
    <property type="entry name" value="Sig_transdc_His_kin_sub3_dim/P"/>
</dbReference>
<evidence type="ECO:0000259" key="12">
    <source>
        <dbReference type="Pfam" id="PF07730"/>
    </source>
</evidence>
<evidence type="ECO:0000256" key="2">
    <source>
        <dbReference type="ARBA" id="ARBA00012438"/>
    </source>
</evidence>
<dbReference type="Proteomes" id="UP000272474">
    <property type="component" value="Unassembled WGS sequence"/>
</dbReference>
<dbReference type="AlphaFoldDB" id="A0A3A9YPJ1"/>
<feature type="transmembrane region" description="Helical" evidence="11">
    <location>
        <begin position="65"/>
        <end position="92"/>
    </location>
</feature>
<evidence type="ECO:0000313" key="13">
    <source>
        <dbReference type="EMBL" id="RKN37912.1"/>
    </source>
</evidence>
<feature type="transmembrane region" description="Helical" evidence="11">
    <location>
        <begin position="129"/>
        <end position="152"/>
    </location>
</feature>
<keyword evidence="7" id="KW-0067">ATP-binding</keyword>
<feature type="transmembrane region" description="Helical" evidence="11">
    <location>
        <begin position="98"/>
        <end position="117"/>
    </location>
</feature>
<reference evidence="13 14" key="1">
    <citation type="journal article" date="2014" name="Int. J. Syst. Evol. Microbiol.">
        <title>Streptomyces hoynatensis sp. nov., isolated from deep marine sediment.</title>
        <authorList>
            <person name="Veyisoglu A."/>
            <person name="Sahin N."/>
        </authorList>
    </citation>
    <scope>NUCLEOTIDE SEQUENCE [LARGE SCALE GENOMIC DNA]</scope>
    <source>
        <strain evidence="13 14">KCTC 29097</strain>
    </source>
</reference>
<proteinExistence type="predicted"/>
<dbReference type="GO" id="GO:0005524">
    <property type="term" value="F:ATP binding"/>
    <property type="evidence" value="ECO:0007669"/>
    <property type="project" value="UniProtKB-KW"/>
</dbReference>
<keyword evidence="11" id="KW-0472">Membrane</keyword>
<evidence type="ECO:0000256" key="8">
    <source>
        <dbReference type="ARBA" id="ARBA00023012"/>
    </source>
</evidence>
<evidence type="ECO:0000256" key="10">
    <source>
        <dbReference type="SAM" id="MobiDB-lite"/>
    </source>
</evidence>
<gene>
    <name evidence="13" type="ORF">D7294_26465</name>
</gene>
<dbReference type="PANTHER" id="PTHR24421:SF10">
    <property type="entry name" value="NITRATE_NITRITE SENSOR PROTEIN NARQ"/>
    <property type="match status" value="1"/>
</dbReference>
<keyword evidence="14" id="KW-1185">Reference proteome</keyword>
<dbReference type="Gene3D" id="1.20.5.1930">
    <property type="match status" value="1"/>
</dbReference>
<name>A0A3A9YPJ1_9ACTN</name>
<feature type="domain" description="Signal transduction histidine kinase subgroup 3 dimerisation and phosphoacceptor" evidence="12">
    <location>
        <begin position="188"/>
        <end position="252"/>
    </location>
</feature>
<evidence type="ECO:0000256" key="6">
    <source>
        <dbReference type="ARBA" id="ARBA00022777"/>
    </source>
</evidence>
<dbReference type="EMBL" id="RBAL01000021">
    <property type="protein sequence ID" value="RKN37912.1"/>
    <property type="molecule type" value="Genomic_DNA"/>
</dbReference>
<feature type="region of interest" description="Disordered" evidence="10">
    <location>
        <begin position="252"/>
        <end position="271"/>
    </location>
</feature>
<keyword evidence="11" id="KW-0812">Transmembrane</keyword>
<evidence type="ECO:0000256" key="1">
    <source>
        <dbReference type="ARBA" id="ARBA00000085"/>
    </source>
</evidence>
<feature type="transmembrane region" description="Helical" evidence="11">
    <location>
        <begin position="41"/>
        <end position="58"/>
    </location>
</feature>
<organism evidence="13 14">
    <name type="scientific">Streptomyces hoynatensis</name>
    <dbReference type="NCBI Taxonomy" id="1141874"/>
    <lineage>
        <taxon>Bacteria</taxon>
        <taxon>Bacillati</taxon>
        <taxon>Actinomycetota</taxon>
        <taxon>Actinomycetes</taxon>
        <taxon>Kitasatosporales</taxon>
        <taxon>Streptomycetaceae</taxon>
        <taxon>Streptomyces</taxon>
    </lineage>
</organism>
<dbReference type="PANTHER" id="PTHR24421">
    <property type="entry name" value="NITRATE/NITRITE SENSOR PROTEIN NARX-RELATED"/>
    <property type="match status" value="1"/>
</dbReference>
<dbReference type="CDD" id="cd16917">
    <property type="entry name" value="HATPase_UhpB-NarQ-NarX-like"/>
    <property type="match status" value="1"/>
</dbReference>
<keyword evidence="6 13" id="KW-0418">Kinase</keyword>
<keyword evidence="11" id="KW-1133">Transmembrane helix</keyword>
<comment type="catalytic activity">
    <reaction evidence="1">
        <text>ATP + protein L-histidine = ADP + protein N-phospho-L-histidine.</text>
        <dbReference type="EC" id="2.7.13.3"/>
    </reaction>
</comment>
<dbReference type="RefSeq" id="WP_120684137.1">
    <property type="nucleotide sequence ID" value="NZ_RBAL01000021.1"/>
</dbReference>
<evidence type="ECO:0000256" key="11">
    <source>
        <dbReference type="SAM" id="Phobius"/>
    </source>
</evidence>